<evidence type="ECO:0000313" key="1">
    <source>
        <dbReference type="EMBL" id="MFC7613313.1"/>
    </source>
</evidence>
<proteinExistence type="predicted"/>
<evidence type="ECO:0000313" key="2">
    <source>
        <dbReference type="Proteomes" id="UP001596512"/>
    </source>
</evidence>
<protein>
    <submittedName>
        <fullName evidence="1">Uncharacterized protein</fullName>
    </submittedName>
</protein>
<dbReference type="EMBL" id="JBHTEY010000004">
    <property type="protein sequence ID" value="MFC7613313.1"/>
    <property type="molecule type" value="Genomic_DNA"/>
</dbReference>
<accession>A0ABW2TJB2</accession>
<dbReference type="Proteomes" id="UP001596512">
    <property type="component" value="Unassembled WGS sequence"/>
</dbReference>
<gene>
    <name evidence="1" type="ORF">ACFQV2_06500</name>
</gene>
<comment type="caution">
    <text evidence="1">The sequence shown here is derived from an EMBL/GenBank/DDBJ whole genome shotgun (WGS) entry which is preliminary data.</text>
</comment>
<reference evidence="2" key="1">
    <citation type="journal article" date="2019" name="Int. J. Syst. Evol. Microbiol.">
        <title>The Global Catalogue of Microorganisms (GCM) 10K type strain sequencing project: providing services to taxonomists for standard genome sequencing and annotation.</title>
        <authorList>
            <consortium name="The Broad Institute Genomics Platform"/>
            <consortium name="The Broad Institute Genome Sequencing Center for Infectious Disease"/>
            <person name="Wu L."/>
            <person name="Ma J."/>
        </authorList>
    </citation>
    <scope>NUCLEOTIDE SEQUENCE [LARGE SCALE GENOMIC DNA]</scope>
    <source>
        <strain evidence="2">JCM 17695</strain>
    </source>
</reference>
<name>A0ABW2TJB2_9PSEU</name>
<sequence length="115" mass="11804">MDPILVDIAAALATKSAASLYDLVRGKFADGGREADALEAAEGAEPGSPEVTALAEELERAEAADPDFATALRAEWNAGQVREVVDRGSVSNKATGTFTGPVIQAKNIGDITFGG</sequence>
<organism evidence="1 2">
    <name type="scientific">Actinokineospora soli</name>
    <dbReference type="NCBI Taxonomy" id="1048753"/>
    <lineage>
        <taxon>Bacteria</taxon>
        <taxon>Bacillati</taxon>
        <taxon>Actinomycetota</taxon>
        <taxon>Actinomycetes</taxon>
        <taxon>Pseudonocardiales</taxon>
        <taxon>Pseudonocardiaceae</taxon>
        <taxon>Actinokineospora</taxon>
    </lineage>
</organism>
<keyword evidence="2" id="KW-1185">Reference proteome</keyword>